<dbReference type="InterPro" id="IPR006059">
    <property type="entry name" value="SBP"/>
</dbReference>
<evidence type="ECO:0000256" key="1">
    <source>
        <dbReference type="SAM" id="MobiDB-lite"/>
    </source>
</evidence>
<proteinExistence type="predicted"/>
<dbReference type="AlphaFoldDB" id="A0A4S4BQJ7"/>
<dbReference type="Gene3D" id="3.40.190.10">
    <property type="entry name" value="Periplasmic binding protein-like II"/>
    <property type="match status" value="2"/>
</dbReference>
<feature type="compositionally biased region" description="Low complexity" evidence="1">
    <location>
        <begin position="69"/>
        <end position="92"/>
    </location>
</feature>
<evidence type="ECO:0000313" key="2">
    <source>
        <dbReference type="EMBL" id="THF76702.1"/>
    </source>
</evidence>
<dbReference type="Pfam" id="PF01547">
    <property type="entry name" value="SBP_bac_1"/>
    <property type="match status" value="1"/>
</dbReference>
<protein>
    <submittedName>
        <fullName evidence="2">Extracellular solute-binding protein</fullName>
    </submittedName>
</protein>
<dbReference type="PANTHER" id="PTHR43649">
    <property type="entry name" value="ARABINOSE-BINDING PROTEIN-RELATED"/>
    <property type="match status" value="1"/>
</dbReference>
<feature type="region of interest" description="Disordered" evidence="1">
    <location>
        <begin position="62"/>
        <end position="92"/>
    </location>
</feature>
<keyword evidence="3" id="KW-1185">Reference proteome</keyword>
<accession>A0A4S4BQJ7</accession>
<comment type="caution">
    <text evidence="2">The sequence shown here is derived from an EMBL/GenBank/DDBJ whole genome shotgun (WGS) entry which is preliminary data.</text>
</comment>
<gene>
    <name evidence="2" type="ORF">E6C55_18195</name>
</gene>
<organism evidence="2 3">
    <name type="scientific">Cohnella fermenti</name>
    <dbReference type="NCBI Taxonomy" id="2565925"/>
    <lineage>
        <taxon>Bacteria</taxon>
        <taxon>Bacillati</taxon>
        <taxon>Bacillota</taxon>
        <taxon>Bacilli</taxon>
        <taxon>Bacillales</taxon>
        <taxon>Paenibacillaceae</taxon>
        <taxon>Cohnella</taxon>
    </lineage>
</organism>
<dbReference type="Proteomes" id="UP000310636">
    <property type="component" value="Unassembled WGS sequence"/>
</dbReference>
<dbReference type="InterPro" id="IPR050490">
    <property type="entry name" value="Bact_solute-bd_prot1"/>
</dbReference>
<name>A0A4S4BQJ7_9BACL</name>
<dbReference type="PANTHER" id="PTHR43649:SF12">
    <property type="entry name" value="DIACETYLCHITOBIOSE BINDING PROTEIN DASA"/>
    <property type="match status" value="1"/>
</dbReference>
<dbReference type="EMBL" id="SSOB01000023">
    <property type="protein sequence ID" value="THF76702.1"/>
    <property type="molecule type" value="Genomic_DNA"/>
</dbReference>
<reference evidence="2 3" key="1">
    <citation type="submission" date="2019-04" db="EMBL/GenBank/DDBJ databases">
        <title>Cohnella sp. nov. isolated from preserved vegetables.</title>
        <authorList>
            <person name="Lin S.-Y."/>
            <person name="Hung M.-H."/>
            <person name="Young C.-C."/>
        </authorList>
    </citation>
    <scope>NUCLEOTIDE SEQUENCE [LARGE SCALE GENOMIC DNA]</scope>
    <source>
        <strain evidence="2 3">CC-MHH1044</strain>
    </source>
</reference>
<evidence type="ECO:0000313" key="3">
    <source>
        <dbReference type="Proteomes" id="UP000310636"/>
    </source>
</evidence>
<dbReference type="SUPFAM" id="SSF53850">
    <property type="entry name" value="Periplasmic binding protein-like II"/>
    <property type="match status" value="1"/>
</dbReference>
<sequence length="590" mass="65040">MRTITIWNVMAALPCLSDITKGMNALSLIKKSKSLSHRAGGGRLVLAASLSLTVMLAGCSSNKTEEKSPSASSTQPTASSASASPTASGSIPSDKEFKIKLMSWHGGEEQYGPAYNNAFEAYMKLHPNVKIEHLYQPNANNGYTKLLDTQFVSHEAPDAMMLPNQDAAKYANQDYLLTLDGYLQLPSAYNSDQATWLDTFKGGENSFSSAKSGNKYGAIIMIPVDGGPGSSPLIPFYYNKDIFDKAGITEVPETWAELLEACQKIKDLGIDPVAADGNRFLQWMDAFSGYQLEPGHVANLFDEKYRIKEMKVDLRRVAIATGMYKADDPVEAASLDLMKEFSQYWQQGWAAINEDQAKQIFLLGKAAIYMDGNWDYSYFEKNIKGFTFDVMPFPVITKETTPFASEMLPVAGDQQSGGWGLNKDLEKDEEKLKVVLDIFQFLTSKENQQTMSDEGVFVPVVNNVDVTSKIQAFIATDKNKIASNQLNEVPLFNESTDGKAILQLWLTGQADKAATMNKLHEQAVNNVKKKIVEALDNEVGVPSQIKTLEAQLEELNSTNAPENVKKATEDSLAVAKLKLEFYQQFADAAK</sequence>
<dbReference type="OrthoDB" id="9798191at2"/>